<feature type="transmembrane region" description="Helical" evidence="2">
    <location>
        <begin position="235"/>
        <end position="254"/>
    </location>
</feature>
<dbReference type="Gene3D" id="1.10.3730.20">
    <property type="match status" value="1"/>
</dbReference>
<feature type="transmembrane region" description="Helical" evidence="2">
    <location>
        <begin position="260"/>
        <end position="276"/>
    </location>
</feature>
<dbReference type="Pfam" id="PF00892">
    <property type="entry name" value="EamA"/>
    <property type="match status" value="2"/>
</dbReference>
<evidence type="ECO:0000259" key="3">
    <source>
        <dbReference type="Pfam" id="PF00892"/>
    </source>
</evidence>
<feature type="domain" description="EamA" evidence="3">
    <location>
        <begin position="143"/>
        <end position="276"/>
    </location>
</feature>
<comment type="similarity">
    <text evidence="1">Belongs to the EamA transporter family.</text>
</comment>
<proteinExistence type="inferred from homology"/>
<dbReference type="Proteomes" id="UP000613840">
    <property type="component" value="Unassembled WGS sequence"/>
</dbReference>
<dbReference type="GO" id="GO:0016020">
    <property type="term" value="C:membrane"/>
    <property type="evidence" value="ECO:0007669"/>
    <property type="project" value="InterPro"/>
</dbReference>
<feature type="transmembrane region" description="Helical" evidence="2">
    <location>
        <begin position="117"/>
        <end position="136"/>
    </location>
</feature>
<feature type="transmembrane region" description="Helical" evidence="2">
    <location>
        <begin position="142"/>
        <end position="160"/>
    </location>
</feature>
<accession>A0A917W6D3</accession>
<dbReference type="PANTHER" id="PTHR12715">
    <property type="entry name" value="TRANSPORTER, DRUG/METABOLITE EXPORTER FAMILY"/>
    <property type="match status" value="1"/>
</dbReference>
<evidence type="ECO:0000313" key="4">
    <source>
        <dbReference type="EMBL" id="GGL69212.1"/>
    </source>
</evidence>
<evidence type="ECO:0000313" key="5">
    <source>
        <dbReference type="Proteomes" id="UP000613840"/>
    </source>
</evidence>
<feature type="transmembrane region" description="Helical" evidence="2">
    <location>
        <begin position="200"/>
        <end position="223"/>
    </location>
</feature>
<reference evidence="4" key="1">
    <citation type="journal article" date="2014" name="Int. J. Syst. Evol. Microbiol.">
        <title>Complete genome sequence of Corynebacterium casei LMG S-19264T (=DSM 44701T), isolated from a smear-ripened cheese.</title>
        <authorList>
            <consortium name="US DOE Joint Genome Institute (JGI-PGF)"/>
            <person name="Walter F."/>
            <person name="Albersmeier A."/>
            <person name="Kalinowski J."/>
            <person name="Ruckert C."/>
        </authorList>
    </citation>
    <scope>NUCLEOTIDE SEQUENCE</scope>
    <source>
        <strain evidence="4">CGMCC 4.7306</strain>
    </source>
</reference>
<keyword evidence="2" id="KW-1133">Transmembrane helix</keyword>
<comment type="caution">
    <text evidence="4">The sequence shown here is derived from an EMBL/GenBank/DDBJ whole genome shotgun (WGS) entry which is preliminary data.</text>
</comment>
<dbReference type="PANTHER" id="PTHR12715:SF4">
    <property type="entry name" value="EAMA DOMAIN-CONTAINING PROTEIN"/>
    <property type="match status" value="1"/>
</dbReference>
<evidence type="ECO:0000256" key="2">
    <source>
        <dbReference type="SAM" id="Phobius"/>
    </source>
</evidence>
<dbReference type="InterPro" id="IPR000620">
    <property type="entry name" value="EamA_dom"/>
</dbReference>
<organism evidence="4 5">
    <name type="scientific">Microlunatus endophyticus</name>
    <dbReference type="NCBI Taxonomy" id="1716077"/>
    <lineage>
        <taxon>Bacteria</taxon>
        <taxon>Bacillati</taxon>
        <taxon>Actinomycetota</taxon>
        <taxon>Actinomycetes</taxon>
        <taxon>Propionibacteriales</taxon>
        <taxon>Propionibacteriaceae</taxon>
        <taxon>Microlunatus</taxon>
    </lineage>
</organism>
<keyword evidence="5" id="KW-1185">Reference proteome</keyword>
<reference evidence="4" key="2">
    <citation type="submission" date="2020-09" db="EMBL/GenBank/DDBJ databases">
        <authorList>
            <person name="Sun Q."/>
            <person name="Zhou Y."/>
        </authorList>
    </citation>
    <scope>NUCLEOTIDE SEQUENCE</scope>
    <source>
        <strain evidence="4">CGMCC 4.7306</strain>
    </source>
</reference>
<gene>
    <name evidence="4" type="ORF">GCM10011575_29840</name>
</gene>
<feature type="transmembrane region" description="Helical" evidence="2">
    <location>
        <begin position="59"/>
        <end position="81"/>
    </location>
</feature>
<feature type="transmembrane region" description="Helical" evidence="2">
    <location>
        <begin position="87"/>
        <end position="110"/>
    </location>
</feature>
<dbReference type="InterPro" id="IPR052756">
    <property type="entry name" value="Alkyne_AA_exporter"/>
</dbReference>
<keyword evidence="2" id="KW-0472">Membrane</keyword>
<dbReference type="SUPFAM" id="SSF103481">
    <property type="entry name" value="Multidrug resistance efflux transporter EmrE"/>
    <property type="match status" value="2"/>
</dbReference>
<dbReference type="EMBL" id="BMMZ01000007">
    <property type="protein sequence ID" value="GGL69212.1"/>
    <property type="molecule type" value="Genomic_DNA"/>
</dbReference>
<dbReference type="AlphaFoldDB" id="A0A917W6D3"/>
<evidence type="ECO:0000256" key="1">
    <source>
        <dbReference type="ARBA" id="ARBA00007362"/>
    </source>
</evidence>
<keyword evidence="2" id="KW-0812">Transmembrane</keyword>
<feature type="domain" description="EamA" evidence="3">
    <location>
        <begin position="4"/>
        <end position="131"/>
    </location>
</feature>
<dbReference type="InterPro" id="IPR037185">
    <property type="entry name" value="EmrE-like"/>
</dbReference>
<feature type="transmembrane region" description="Helical" evidence="2">
    <location>
        <begin position="28"/>
        <end position="47"/>
    </location>
</feature>
<sequence>MTVTILLWASAFVVIRWAAPYLAPGSLALLRLLPAAVALTVFVLIRSRRDGLRLPTGRPLVLTIGYGIAWFAGYTVALNWAEHHLDAGTAAMLVNIAPILIALGAGLFFGEDLHRRLFVGMGIALVGVVLIGVTTGTGHSDALGLLLGLLAALLYTVSLLTQKVVLRTVSPLVATWVGCVAGMLATLEFAGQAYSDILHAPASATVAAILLGVGPTAIGFSTWAYAQSHLPTGQLAAASLIIPVVAMIMSAVALGELPPALAITGGLICLLGVVVSRRRA</sequence>
<protein>
    <submittedName>
        <fullName evidence="4">Membrane protein</fullName>
    </submittedName>
</protein>
<feature type="transmembrane region" description="Helical" evidence="2">
    <location>
        <begin position="172"/>
        <end position="194"/>
    </location>
</feature>
<name>A0A917W6D3_9ACTN</name>